<sequence>MDPQNDDRVNEMILVMTFSVVKRKKLLFTFIFFKTDSKILKIERYNKKKTAEVQESDWSELSFTGHVIYHVEDGSVSYD</sequence>
<accession>A0AAV9FJG5</accession>
<dbReference type="Proteomes" id="UP001180020">
    <property type="component" value="Unassembled WGS sequence"/>
</dbReference>
<comment type="caution">
    <text evidence="1">The sequence shown here is derived from an EMBL/GenBank/DDBJ whole genome shotgun (WGS) entry which is preliminary data.</text>
</comment>
<name>A0AAV9FJG5_ACOCL</name>
<dbReference type="AlphaFoldDB" id="A0AAV9FJG5"/>
<evidence type="ECO:0000313" key="2">
    <source>
        <dbReference type="Proteomes" id="UP001180020"/>
    </source>
</evidence>
<reference evidence="1" key="1">
    <citation type="journal article" date="2023" name="Nat. Commun.">
        <title>Diploid and tetraploid genomes of Acorus and the evolution of monocots.</title>
        <authorList>
            <person name="Ma L."/>
            <person name="Liu K.W."/>
            <person name="Li Z."/>
            <person name="Hsiao Y.Y."/>
            <person name="Qi Y."/>
            <person name="Fu T."/>
            <person name="Tang G.D."/>
            <person name="Zhang D."/>
            <person name="Sun W.H."/>
            <person name="Liu D.K."/>
            <person name="Li Y."/>
            <person name="Chen G.Z."/>
            <person name="Liu X.D."/>
            <person name="Liao X.Y."/>
            <person name="Jiang Y.T."/>
            <person name="Yu X."/>
            <person name="Hao Y."/>
            <person name="Huang J."/>
            <person name="Zhao X.W."/>
            <person name="Ke S."/>
            <person name="Chen Y.Y."/>
            <person name="Wu W.L."/>
            <person name="Hsu J.L."/>
            <person name="Lin Y.F."/>
            <person name="Huang M.D."/>
            <person name="Li C.Y."/>
            <person name="Huang L."/>
            <person name="Wang Z.W."/>
            <person name="Zhao X."/>
            <person name="Zhong W.Y."/>
            <person name="Peng D.H."/>
            <person name="Ahmad S."/>
            <person name="Lan S."/>
            <person name="Zhang J.S."/>
            <person name="Tsai W.C."/>
            <person name="Van de Peer Y."/>
            <person name="Liu Z.J."/>
        </authorList>
    </citation>
    <scope>NUCLEOTIDE SEQUENCE</scope>
    <source>
        <strain evidence="1">CP</strain>
    </source>
</reference>
<evidence type="ECO:0000313" key="1">
    <source>
        <dbReference type="EMBL" id="KAK1326181.1"/>
    </source>
</evidence>
<keyword evidence="2" id="KW-1185">Reference proteome</keyword>
<gene>
    <name evidence="1" type="ORF">QJS10_CPA01g01748</name>
</gene>
<reference evidence="1" key="2">
    <citation type="submission" date="2023-06" db="EMBL/GenBank/DDBJ databases">
        <authorList>
            <person name="Ma L."/>
            <person name="Liu K.-W."/>
            <person name="Li Z."/>
            <person name="Hsiao Y.-Y."/>
            <person name="Qi Y."/>
            <person name="Fu T."/>
            <person name="Tang G."/>
            <person name="Zhang D."/>
            <person name="Sun W.-H."/>
            <person name="Liu D.-K."/>
            <person name="Li Y."/>
            <person name="Chen G.-Z."/>
            <person name="Liu X.-D."/>
            <person name="Liao X.-Y."/>
            <person name="Jiang Y.-T."/>
            <person name="Yu X."/>
            <person name="Hao Y."/>
            <person name="Huang J."/>
            <person name="Zhao X.-W."/>
            <person name="Ke S."/>
            <person name="Chen Y.-Y."/>
            <person name="Wu W.-L."/>
            <person name="Hsu J.-L."/>
            <person name="Lin Y.-F."/>
            <person name="Huang M.-D."/>
            <person name="Li C.-Y."/>
            <person name="Huang L."/>
            <person name="Wang Z.-W."/>
            <person name="Zhao X."/>
            <person name="Zhong W.-Y."/>
            <person name="Peng D.-H."/>
            <person name="Ahmad S."/>
            <person name="Lan S."/>
            <person name="Zhang J.-S."/>
            <person name="Tsai W.-C."/>
            <person name="Van De Peer Y."/>
            <person name="Liu Z.-J."/>
        </authorList>
    </citation>
    <scope>NUCLEOTIDE SEQUENCE</scope>
    <source>
        <strain evidence="1">CP</strain>
        <tissue evidence="1">Leaves</tissue>
    </source>
</reference>
<organism evidence="1 2">
    <name type="scientific">Acorus calamus</name>
    <name type="common">Sweet flag</name>
    <dbReference type="NCBI Taxonomy" id="4465"/>
    <lineage>
        <taxon>Eukaryota</taxon>
        <taxon>Viridiplantae</taxon>
        <taxon>Streptophyta</taxon>
        <taxon>Embryophyta</taxon>
        <taxon>Tracheophyta</taxon>
        <taxon>Spermatophyta</taxon>
        <taxon>Magnoliopsida</taxon>
        <taxon>Liliopsida</taxon>
        <taxon>Acoraceae</taxon>
        <taxon>Acorus</taxon>
    </lineage>
</organism>
<dbReference type="EMBL" id="JAUJYO010000001">
    <property type="protein sequence ID" value="KAK1326181.1"/>
    <property type="molecule type" value="Genomic_DNA"/>
</dbReference>
<protein>
    <submittedName>
        <fullName evidence="1">Uncharacterized protein</fullName>
    </submittedName>
</protein>
<proteinExistence type="predicted"/>